<name>F1Z3T2_9SPHN</name>
<proteinExistence type="predicted"/>
<comment type="caution">
    <text evidence="1">The sequence shown here is derived from an EMBL/GenBank/DDBJ whole genome shotgun (WGS) entry which is preliminary data.</text>
</comment>
<dbReference type="HOGENOM" id="CLU_2992235_0_0_5"/>
<sequence>MVPARGRSDQSPFCFERLCGTACTTSARHRHDDAPVALCYGNSPVGGKAVNKARSMV</sequence>
<evidence type="ECO:0000313" key="2">
    <source>
        <dbReference type="Proteomes" id="UP000004728"/>
    </source>
</evidence>
<dbReference type="EMBL" id="AEWJ01000013">
    <property type="protein sequence ID" value="EGD60744.1"/>
    <property type="molecule type" value="Genomic_DNA"/>
</dbReference>
<dbReference type="AlphaFoldDB" id="F1Z3T2"/>
<accession>F1Z3T2</accession>
<keyword evidence="2" id="KW-1185">Reference proteome</keyword>
<dbReference type="Proteomes" id="UP000004728">
    <property type="component" value="Unassembled WGS sequence"/>
</dbReference>
<dbReference type="InParanoid" id="F1Z3T2"/>
<organism evidence="1 2">
    <name type="scientific">Novosphingobium nitrogenifigens DSM 19370</name>
    <dbReference type="NCBI Taxonomy" id="983920"/>
    <lineage>
        <taxon>Bacteria</taxon>
        <taxon>Pseudomonadati</taxon>
        <taxon>Pseudomonadota</taxon>
        <taxon>Alphaproteobacteria</taxon>
        <taxon>Sphingomonadales</taxon>
        <taxon>Sphingomonadaceae</taxon>
        <taxon>Novosphingobium</taxon>
    </lineage>
</organism>
<protein>
    <submittedName>
        <fullName evidence="1">Uncharacterized protein</fullName>
    </submittedName>
</protein>
<reference evidence="1 2" key="1">
    <citation type="journal article" date="2012" name="J. Bacteriol.">
        <title>Draft Genome Sequence of Novosphingobium nitrogenifigens Y88T.</title>
        <authorList>
            <person name="Strabala T.J."/>
            <person name="Macdonald L."/>
            <person name="Liu V."/>
            <person name="Smit A.M."/>
        </authorList>
    </citation>
    <scope>NUCLEOTIDE SEQUENCE [LARGE SCALE GENOMIC DNA]</scope>
    <source>
        <strain evidence="1 2">DSM 19370</strain>
    </source>
</reference>
<gene>
    <name evidence="1" type="ORF">Y88_1825</name>
</gene>
<dbReference type="STRING" id="983920.Y88_1825"/>
<evidence type="ECO:0000313" key="1">
    <source>
        <dbReference type="EMBL" id="EGD60744.1"/>
    </source>
</evidence>